<evidence type="ECO:0000313" key="7">
    <source>
        <dbReference type="EMBL" id="CDW30469.1"/>
    </source>
</evidence>
<evidence type="ECO:0000259" key="6">
    <source>
        <dbReference type="PROSITE" id="PS50950"/>
    </source>
</evidence>
<dbReference type="SMART" id="SM00980">
    <property type="entry name" value="THAP"/>
    <property type="match status" value="1"/>
</dbReference>
<dbReference type="InterPro" id="IPR052224">
    <property type="entry name" value="THAP_domain_protein"/>
</dbReference>
<dbReference type="InterPro" id="IPR038441">
    <property type="entry name" value="THAP_Znf_sf"/>
</dbReference>
<keyword evidence="4 5" id="KW-0238">DNA-binding</keyword>
<dbReference type="GO" id="GO:0003677">
    <property type="term" value="F:DNA binding"/>
    <property type="evidence" value="ECO:0007669"/>
    <property type="project" value="UniProtKB-UniRule"/>
</dbReference>
<feature type="non-terminal residue" evidence="7">
    <location>
        <position position="1"/>
    </location>
</feature>
<dbReference type="AlphaFoldDB" id="A0A0K2TWV2"/>
<evidence type="ECO:0000256" key="4">
    <source>
        <dbReference type="ARBA" id="ARBA00023125"/>
    </source>
</evidence>
<organism evidence="7">
    <name type="scientific">Lepeophtheirus salmonis</name>
    <name type="common">Salmon louse</name>
    <name type="synonym">Caligus salmonis</name>
    <dbReference type="NCBI Taxonomy" id="72036"/>
    <lineage>
        <taxon>Eukaryota</taxon>
        <taxon>Metazoa</taxon>
        <taxon>Ecdysozoa</taxon>
        <taxon>Arthropoda</taxon>
        <taxon>Crustacea</taxon>
        <taxon>Multicrustacea</taxon>
        <taxon>Hexanauplia</taxon>
        <taxon>Copepoda</taxon>
        <taxon>Siphonostomatoida</taxon>
        <taxon>Caligidae</taxon>
        <taxon>Lepeophtheirus</taxon>
    </lineage>
</organism>
<dbReference type="PANTHER" id="PTHR46927">
    <property type="entry name" value="AGAP005574-PA"/>
    <property type="match status" value="1"/>
</dbReference>
<proteinExistence type="predicted"/>
<dbReference type="PROSITE" id="PS50950">
    <property type="entry name" value="ZF_THAP"/>
    <property type="match status" value="1"/>
</dbReference>
<dbReference type="SUPFAM" id="SSF57716">
    <property type="entry name" value="Glucocorticoid receptor-like (DNA-binding domain)"/>
    <property type="match status" value="1"/>
</dbReference>
<dbReference type="Pfam" id="PF05485">
    <property type="entry name" value="THAP"/>
    <property type="match status" value="1"/>
</dbReference>
<dbReference type="GO" id="GO:0008270">
    <property type="term" value="F:zinc ion binding"/>
    <property type="evidence" value="ECO:0007669"/>
    <property type="project" value="UniProtKB-KW"/>
</dbReference>
<evidence type="ECO:0000256" key="2">
    <source>
        <dbReference type="ARBA" id="ARBA00022771"/>
    </source>
</evidence>
<dbReference type="SMART" id="SM00692">
    <property type="entry name" value="DM3"/>
    <property type="match status" value="1"/>
</dbReference>
<feature type="non-terminal residue" evidence="7">
    <location>
        <position position="359"/>
    </location>
</feature>
<dbReference type="PANTHER" id="PTHR46927:SF3">
    <property type="entry name" value="THAP-TYPE DOMAIN-CONTAINING PROTEIN"/>
    <property type="match status" value="1"/>
</dbReference>
<reference evidence="7" key="1">
    <citation type="submission" date="2014-05" db="EMBL/GenBank/DDBJ databases">
        <authorList>
            <person name="Chronopoulou M."/>
        </authorList>
    </citation>
    <scope>NUCLEOTIDE SEQUENCE</scope>
    <source>
        <tissue evidence="7">Whole organism</tissue>
    </source>
</reference>
<evidence type="ECO:0000256" key="1">
    <source>
        <dbReference type="ARBA" id="ARBA00022723"/>
    </source>
</evidence>
<keyword evidence="3" id="KW-0862">Zinc</keyword>
<accession>A0A0K2TWV2</accession>
<dbReference type="InterPro" id="IPR006612">
    <property type="entry name" value="THAP_Znf"/>
</dbReference>
<dbReference type="OrthoDB" id="7331812at2759"/>
<keyword evidence="1" id="KW-0479">Metal-binding</keyword>
<feature type="domain" description="THAP-type" evidence="6">
    <location>
        <begin position="35"/>
        <end position="121"/>
    </location>
</feature>
<dbReference type="Gene3D" id="6.20.210.20">
    <property type="entry name" value="THAP domain"/>
    <property type="match status" value="1"/>
</dbReference>
<sequence length="359" mass="41272">KTVKMSSSNFLKIITEPEVSITDAKSDSSAEKFKYSTRSCSILNCPNPKDTSYHFFPSNQNLRETWIGLCDLKKSFRSKTSRICGKHFTDDNFTYSSLRDKLTSEKSYKRRLKPDALPSINISKNDPLEFVQVPMTDSYVNTESPNIAMAESINLRCMETYPKLELMEEPKTIIEIIEEPKTIIEIIEDPKTIIQITDEPIEEKSIESTTEESICVSKTPFKNKKCDNYECRTEIQRYKTKVRNLQRSLKREKKRNKINTNKIVKDSLSEKGLSTSQVSFLMGKTNRPGNFSQDEIINSLLLRTISARAYNFLRQEKLMCLPAPSTLSNWIKDFKIDTGSIALKLKEKSTNLSHRTLPN</sequence>
<protein>
    <submittedName>
        <fullName evidence="7">Putative LOC100573232 [Acyrthosiphon pisum]</fullName>
    </submittedName>
</protein>
<dbReference type="EMBL" id="HACA01013108">
    <property type="protein sequence ID" value="CDW30469.1"/>
    <property type="molecule type" value="Transcribed_RNA"/>
</dbReference>
<keyword evidence="2 5" id="KW-0863">Zinc-finger</keyword>
<evidence type="ECO:0000256" key="5">
    <source>
        <dbReference type="PROSITE-ProRule" id="PRU00309"/>
    </source>
</evidence>
<evidence type="ECO:0000256" key="3">
    <source>
        <dbReference type="ARBA" id="ARBA00022833"/>
    </source>
</evidence>
<name>A0A0K2TWV2_LEPSM</name>